<keyword evidence="3" id="KW-1185">Reference proteome</keyword>
<proteinExistence type="predicted"/>
<feature type="transmembrane region" description="Helical" evidence="1">
    <location>
        <begin position="127"/>
        <end position="144"/>
    </location>
</feature>
<evidence type="ECO:0000313" key="3">
    <source>
        <dbReference type="Proteomes" id="UP000250434"/>
    </source>
</evidence>
<feature type="transmembrane region" description="Helical" evidence="1">
    <location>
        <begin position="176"/>
        <end position="193"/>
    </location>
</feature>
<organism evidence="2 3">
    <name type="scientific">Amycolatopsis albispora</name>
    <dbReference type="NCBI Taxonomy" id="1804986"/>
    <lineage>
        <taxon>Bacteria</taxon>
        <taxon>Bacillati</taxon>
        <taxon>Actinomycetota</taxon>
        <taxon>Actinomycetes</taxon>
        <taxon>Pseudonocardiales</taxon>
        <taxon>Pseudonocardiaceae</taxon>
        <taxon>Amycolatopsis</taxon>
    </lineage>
</organism>
<feature type="transmembrane region" description="Helical" evidence="1">
    <location>
        <begin position="28"/>
        <end position="46"/>
    </location>
</feature>
<feature type="transmembrane region" description="Helical" evidence="1">
    <location>
        <begin position="58"/>
        <end position="82"/>
    </location>
</feature>
<gene>
    <name evidence="2" type="ORF">A4R43_38940</name>
</gene>
<protein>
    <submittedName>
        <fullName evidence="2">Uncharacterized protein</fullName>
    </submittedName>
</protein>
<dbReference type="KEGG" id="aab:A4R43_38940"/>
<dbReference type="Proteomes" id="UP000250434">
    <property type="component" value="Chromosome"/>
</dbReference>
<reference evidence="2 3" key="1">
    <citation type="submission" date="2016-04" db="EMBL/GenBank/DDBJ databases">
        <title>Complete genome sequence and analysis of deep-sea sediment isolate, Amycolatopsis sp. WP1.</title>
        <authorList>
            <person name="Wang H."/>
            <person name="Chen S."/>
            <person name="Wu Q."/>
        </authorList>
    </citation>
    <scope>NUCLEOTIDE SEQUENCE [LARGE SCALE GENOMIC DNA]</scope>
    <source>
        <strain evidence="2 3">WP1</strain>
    </source>
</reference>
<keyword evidence="1" id="KW-1133">Transmembrane helix</keyword>
<feature type="transmembrane region" description="Helical" evidence="1">
    <location>
        <begin position="151"/>
        <end position="170"/>
    </location>
</feature>
<evidence type="ECO:0000256" key="1">
    <source>
        <dbReference type="SAM" id="Phobius"/>
    </source>
</evidence>
<dbReference type="OrthoDB" id="3240366at2"/>
<evidence type="ECO:0000313" key="2">
    <source>
        <dbReference type="EMBL" id="AXB47698.1"/>
    </source>
</evidence>
<dbReference type="EMBL" id="CP015163">
    <property type="protein sequence ID" value="AXB47698.1"/>
    <property type="molecule type" value="Genomic_DNA"/>
</dbReference>
<feature type="transmembrane region" description="Helical" evidence="1">
    <location>
        <begin position="94"/>
        <end position="115"/>
    </location>
</feature>
<accession>A0A344LI24</accession>
<keyword evidence="1" id="KW-0812">Transmembrane</keyword>
<sequence>MSARESLELINRESAVAAKRLHGGGRHLPGLWAVLWFLAFGTFHLAGNGWPGPVFPLWVPGVVMTVLFATGSVTSAVVGIRSGRGVRGTSSKAGAMYGFSWPIAFATVIAVNLLLMAKGMPEELIPPLWAGTMMGLAGALCLAGGAMYRDVLFYGSGVVLLLTAVGAVLAGVDYQNAVVAVGGLLSFGSAWLVEQRRCR</sequence>
<keyword evidence="1" id="KW-0472">Membrane</keyword>
<dbReference type="AlphaFoldDB" id="A0A344LI24"/>
<name>A0A344LI24_9PSEU</name>